<dbReference type="RefSeq" id="WP_239091293.1">
    <property type="nucleotide sequence ID" value="NZ_BAAALU010000048.1"/>
</dbReference>
<protein>
    <submittedName>
        <fullName evidence="2">MarR family transcriptional regulator</fullName>
    </submittedName>
</protein>
<dbReference type="Pfam" id="PF12802">
    <property type="entry name" value="MarR_2"/>
    <property type="match status" value="1"/>
</dbReference>
<evidence type="ECO:0000313" key="2">
    <source>
        <dbReference type="EMBL" id="GIF61870.1"/>
    </source>
</evidence>
<dbReference type="EMBL" id="BONC01000144">
    <property type="protein sequence ID" value="GIF61870.1"/>
    <property type="molecule type" value="Genomic_DNA"/>
</dbReference>
<dbReference type="PANTHER" id="PTHR33164">
    <property type="entry name" value="TRANSCRIPTIONAL REGULATOR, MARR FAMILY"/>
    <property type="match status" value="1"/>
</dbReference>
<evidence type="ECO:0000313" key="3">
    <source>
        <dbReference type="Proteomes" id="UP000624325"/>
    </source>
</evidence>
<proteinExistence type="predicted"/>
<dbReference type="Gene3D" id="1.10.10.10">
    <property type="entry name" value="Winged helix-like DNA-binding domain superfamily/Winged helix DNA-binding domain"/>
    <property type="match status" value="1"/>
</dbReference>
<dbReference type="SUPFAM" id="SSF46785">
    <property type="entry name" value="Winged helix' DNA-binding domain"/>
    <property type="match status" value="1"/>
</dbReference>
<feature type="domain" description="HTH marR-type" evidence="1">
    <location>
        <begin position="15"/>
        <end position="147"/>
    </location>
</feature>
<gene>
    <name evidence="2" type="ORF">Air01nite_79650</name>
</gene>
<dbReference type="InterPro" id="IPR036388">
    <property type="entry name" value="WH-like_DNA-bd_sf"/>
</dbReference>
<dbReference type="InterPro" id="IPR036390">
    <property type="entry name" value="WH_DNA-bd_sf"/>
</dbReference>
<reference evidence="2 3" key="1">
    <citation type="submission" date="2021-01" db="EMBL/GenBank/DDBJ databases">
        <title>Whole genome shotgun sequence of Asanoa iriomotensis NBRC 100142.</title>
        <authorList>
            <person name="Komaki H."/>
            <person name="Tamura T."/>
        </authorList>
    </citation>
    <scope>NUCLEOTIDE SEQUENCE [LARGE SCALE GENOMIC DNA]</scope>
    <source>
        <strain evidence="2 3">NBRC 100142</strain>
    </source>
</reference>
<dbReference type="PANTHER" id="PTHR33164:SF99">
    <property type="entry name" value="MARR FAMILY REGULATORY PROTEIN"/>
    <property type="match status" value="1"/>
</dbReference>
<dbReference type="Proteomes" id="UP000624325">
    <property type="component" value="Unassembled WGS sequence"/>
</dbReference>
<dbReference type="PROSITE" id="PS50995">
    <property type="entry name" value="HTH_MARR_2"/>
    <property type="match status" value="1"/>
</dbReference>
<dbReference type="InterPro" id="IPR000835">
    <property type="entry name" value="HTH_MarR-typ"/>
</dbReference>
<dbReference type="InterPro" id="IPR039422">
    <property type="entry name" value="MarR/SlyA-like"/>
</dbReference>
<sequence>MEEAPWLDDDETKTWLALVSMLIRLPAALDAQLQRDAGLSHFEYQVLAGLSMSPGRTLRMSTLARFADSSLPRLSQVVARFEKRGWVRRGPDPDDGRYTLATMTDEGFAKVAAAAPGHVSEVRRLVFDSLTKAQQRQLQSIGDRVIHTIDPDGACPATIADAALGVGDS</sequence>
<organism evidence="2 3">
    <name type="scientific">Asanoa iriomotensis</name>
    <dbReference type="NCBI Taxonomy" id="234613"/>
    <lineage>
        <taxon>Bacteria</taxon>
        <taxon>Bacillati</taxon>
        <taxon>Actinomycetota</taxon>
        <taxon>Actinomycetes</taxon>
        <taxon>Micromonosporales</taxon>
        <taxon>Micromonosporaceae</taxon>
        <taxon>Asanoa</taxon>
    </lineage>
</organism>
<name>A0ABQ4CHV7_9ACTN</name>
<accession>A0ABQ4CHV7</accession>
<evidence type="ECO:0000259" key="1">
    <source>
        <dbReference type="PROSITE" id="PS50995"/>
    </source>
</evidence>
<comment type="caution">
    <text evidence="2">The sequence shown here is derived from an EMBL/GenBank/DDBJ whole genome shotgun (WGS) entry which is preliminary data.</text>
</comment>
<keyword evidence="3" id="KW-1185">Reference proteome</keyword>
<dbReference type="SMART" id="SM00347">
    <property type="entry name" value="HTH_MARR"/>
    <property type="match status" value="1"/>
</dbReference>